<dbReference type="GO" id="GO:0005524">
    <property type="term" value="F:ATP binding"/>
    <property type="evidence" value="ECO:0007669"/>
    <property type="project" value="UniProtKB-KW"/>
</dbReference>
<keyword evidence="3" id="KW-1185">Reference proteome</keyword>
<dbReference type="Pfam" id="PF13175">
    <property type="entry name" value="AAA_15"/>
    <property type="match status" value="1"/>
</dbReference>
<dbReference type="EMBL" id="FXTH01000013">
    <property type="protein sequence ID" value="SMO79411.1"/>
    <property type="molecule type" value="Genomic_DNA"/>
</dbReference>
<dbReference type="AlphaFoldDB" id="A0A521E7M4"/>
<dbReference type="RefSeq" id="WP_142715341.1">
    <property type="nucleotide sequence ID" value="NZ_FXTH01000013.1"/>
</dbReference>
<dbReference type="InterPro" id="IPR051396">
    <property type="entry name" value="Bact_Antivir_Def_Nuclease"/>
</dbReference>
<name>A0A521E7M4_9BACT</name>
<dbReference type="Proteomes" id="UP000317593">
    <property type="component" value="Unassembled WGS sequence"/>
</dbReference>
<organism evidence="2 3">
    <name type="scientific">Fodinibius sediminis</name>
    <dbReference type="NCBI Taxonomy" id="1214077"/>
    <lineage>
        <taxon>Bacteria</taxon>
        <taxon>Pseudomonadati</taxon>
        <taxon>Balneolota</taxon>
        <taxon>Balneolia</taxon>
        <taxon>Balneolales</taxon>
        <taxon>Balneolaceae</taxon>
        <taxon>Fodinibius</taxon>
    </lineage>
</organism>
<dbReference type="InterPro" id="IPR027417">
    <property type="entry name" value="P-loop_NTPase"/>
</dbReference>
<evidence type="ECO:0000313" key="2">
    <source>
        <dbReference type="EMBL" id="SMO79411.1"/>
    </source>
</evidence>
<dbReference type="PANTHER" id="PTHR43581">
    <property type="entry name" value="ATP/GTP PHOSPHATASE"/>
    <property type="match status" value="1"/>
</dbReference>
<evidence type="ECO:0000313" key="3">
    <source>
        <dbReference type="Proteomes" id="UP000317593"/>
    </source>
</evidence>
<keyword evidence="2" id="KW-0067">ATP-binding</keyword>
<gene>
    <name evidence="2" type="ORF">SAMN06265218_113155</name>
</gene>
<dbReference type="OrthoDB" id="9815944at2"/>
<accession>A0A521E7M4</accession>
<dbReference type="InterPro" id="IPR041685">
    <property type="entry name" value="AAA_GajA/Old/RecF-like"/>
</dbReference>
<evidence type="ECO:0000259" key="1">
    <source>
        <dbReference type="Pfam" id="PF13175"/>
    </source>
</evidence>
<sequence length="473" mass="55242">MNLDFNDYSLENLGKVNVLLGKNGSGKSRLLRQFDEYNFRNEQNINTKYITPERGGTLKHEPNIERNMNNDERWLPNQLRNNQYRQFRQQSVLQFRKLETLVLREIESDQQLRQNMDYTFDTIVESINNLLENIWLKREGEDFEIYLQEEDRKIGEDQISSGESEIISLSIESLVFQKEAKEGIENFLLFDEPDVHLHPDLQSKFARFLVDIFKEEPVKIIIATHSTALLSSLRDSDDLKVGFIKAGENRVEFESTNEIHRTILPIFGAHPLSNVFNESPIFLVEGEDDLRIWQQALRTSQGEINIHPCPVDSIVRMNDYETLSRKILSTVYDNAVGYSLRDKDEVEEEEIEDLGCIKRFRLSCRAAENLLLTDEVLERLNTSWEELRDNIFVWIENNEDHPHFDAMCNFRDNDFSRKETDLKDIRNDLMGLIGSNKPWEIAIGQTIGLRDFENSDHSITNYLGNNLVNTIIN</sequence>
<feature type="domain" description="Endonuclease GajA/Old nuclease/RecF-like AAA" evidence="1">
    <location>
        <begin position="72"/>
        <end position="229"/>
    </location>
</feature>
<keyword evidence="2" id="KW-0547">Nucleotide-binding</keyword>
<dbReference type="PANTHER" id="PTHR43581:SF2">
    <property type="entry name" value="EXCINUCLEASE ATPASE SUBUNIT"/>
    <property type="match status" value="1"/>
</dbReference>
<dbReference type="Gene3D" id="3.40.50.300">
    <property type="entry name" value="P-loop containing nucleotide triphosphate hydrolases"/>
    <property type="match status" value="1"/>
</dbReference>
<protein>
    <submittedName>
        <fullName evidence="2">Energy-coupling factor transporter ATP-binding protein EcfA2</fullName>
    </submittedName>
</protein>
<proteinExistence type="predicted"/>
<reference evidence="2 3" key="1">
    <citation type="submission" date="2017-05" db="EMBL/GenBank/DDBJ databases">
        <authorList>
            <person name="Varghese N."/>
            <person name="Submissions S."/>
        </authorList>
    </citation>
    <scope>NUCLEOTIDE SEQUENCE [LARGE SCALE GENOMIC DNA]</scope>
    <source>
        <strain evidence="2 3">DSM 21194</strain>
    </source>
</reference>
<dbReference type="CDD" id="cd00267">
    <property type="entry name" value="ABC_ATPase"/>
    <property type="match status" value="1"/>
</dbReference>
<dbReference type="SUPFAM" id="SSF52540">
    <property type="entry name" value="P-loop containing nucleoside triphosphate hydrolases"/>
    <property type="match status" value="1"/>
</dbReference>